<comment type="caution">
    <text evidence="3">The sequence shown here is derived from an EMBL/GenBank/DDBJ whole genome shotgun (WGS) entry which is preliminary data.</text>
</comment>
<evidence type="ECO:0000313" key="3">
    <source>
        <dbReference type="EMBL" id="MDT0268182.1"/>
    </source>
</evidence>
<keyword evidence="4" id="KW-1185">Reference proteome</keyword>
<feature type="compositionally biased region" description="Low complexity" evidence="1">
    <location>
        <begin position="30"/>
        <end position="40"/>
    </location>
</feature>
<sequence length="215" mass="21744">MSGYGQQQPGPYGQQPPQQPGPYTPPPQGQQPGPYGQQPPQQQPGPYGQPPQQPGPYTPPPGGTPAVSALPQQIHIAGIVGGALAALGSMLAWVSGEIEGTSGSEAGTVGDGLWTLLLGLAVAALFGAGMVTKKVVLSAAAAAPGLIILIIGILNFADLERIMYAAGEDEGASREMLEMLIPEMDLSPGIGLFMVLLGALAAIAAGGFSATKLKK</sequence>
<dbReference type="RefSeq" id="WP_311668272.1">
    <property type="nucleotide sequence ID" value="NZ_JAVREO010000010.1"/>
</dbReference>
<protein>
    <recommendedName>
        <fullName evidence="5">Integral membrane protein</fullName>
    </recommendedName>
</protein>
<gene>
    <name evidence="3" type="ORF">RM844_18015</name>
</gene>
<proteinExistence type="predicted"/>
<name>A0ABU2JT68_9ACTN</name>
<feature type="transmembrane region" description="Helical" evidence="2">
    <location>
        <begin position="74"/>
        <end position="93"/>
    </location>
</feature>
<feature type="compositionally biased region" description="Low complexity" evidence="1">
    <location>
        <begin position="1"/>
        <end position="16"/>
    </location>
</feature>
<dbReference type="EMBL" id="JAVREO010000010">
    <property type="protein sequence ID" value="MDT0268182.1"/>
    <property type="molecule type" value="Genomic_DNA"/>
</dbReference>
<feature type="region of interest" description="Disordered" evidence="1">
    <location>
        <begin position="1"/>
        <end position="68"/>
    </location>
</feature>
<accession>A0ABU2JT68</accession>
<evidence type="ECO:0000256" key="1">
    <source>
        <dbReference type="SAM" id="MobiDB-lite"/>
    </source>
</evidence>
<feature type="compositionally biased region" description="Pro residues" evidence="1">
    <location>
        <begin position="41"/>
        <end position="63"/>
    </location>
</feature>
<evidence type="ECO:0008006" key="5">
    <source>
        <dbReference type="Google" id="ProtNLM"/>
    </source>
</evidence>
<evidence type="ECO:0000313" key="4">
    <source>
        <dbReference type="Proteomes" id="UP001183410"/>
    </source>
</evidence>
<feature type="transmembrane region" description="Helical" evidence="2">
    <location>
        <begin position="113"/>
        <end position="131"/>
    </location>
</feature>
<organism evidence="3 4">
    <name type="scientific">Streptomyces chisholmiae</name>
    <dbReference type="NCBI Taxonomy" id="3075540"/>
    <lineage>
        <taxon>Bacteria</taxon>
        <taxon>Bacillati</taxon>
        <taxon>Actinomycetota</taxon>
        <taxon>Actinomycetes</taxon>
        <taxon>Kitasatosporales</taxon>
        <taxon>Streptomycetaceae</taxon>
        <taxon>Streptomyces</taxon>
    </lineage>
</organism>
<keyword evidence="2" id="KW-0472">Membrane</keyword>
<reference evidence="4" key="1">
    <citation type="submission" date="2023-07" db="EMBL/GenBank/DDBJ databases">
        <title>30 novel species of actinomycetes from the DSMZ collection.</title>
        <authorList>
            <person name="Nouioui I."/>
        </authorList>
    </citation>
    <scope>NUCLEOTIDE SEQUENCE [LARGE SCALE GENOMIC DNA]</scope>
    <source>
        <strain evidence="4">DSM 44915</strain>
    </source>
</reference>
<keyword evidence="2" id="KW-0812">Transmembrane</keyword>
<feature type="transmembrane region" description="Helical" evidence="2">
    <location>
        <begin position="189"/>
        <end position="210"/>
    </location>
</feature>
<keyword evidence="2" id="KW-1133">Transmembrane helix</keyword>
<evidence type="ECO:0000256" key="2">
    <source>
        <dbReference type="SAM" id="Phobius"/>
    </source>
</evidence>
<feature type="transmembrane region" description="Helical" evidence="2">
    <location>
        <begin position="136"/>
        <end position="157"/>
    </location>
</feature>
<feature type="compositionally biased region" description="Pro residues" evidence="1">
    <location>
        <begin position="17"/>
        <end position="29"/>
    </location>
</feature>
<dbReference type="Proteomes" id="UP001183410">
    <property type="component" value="Unassembled WGS sequence"/>
</dbReference>